<dbReference type="STRING" id="1408157.A0A1J7K334"/>
<evidence type="ECO:0000313" key="3">
    <source>
        <dbReference type="Proteomes" id="UP000182658"/>
    </source>
</evidence>
<dbReference type="GO" id="GO:0003723">
    <property type="term" value="F:RNA binding"/>
    <property type="evidence" value="ECO:0007669"/>
    <property type="project" value="TreeGrafter"/>
</dbReference>
<gene>
    <name evidence="2" type="ORF">CONLIGDRAFT_688464</name>
</gene>
<evidence type="ECO:0000256" key="1">
    <source>
        <dbReference type="SAM" id="MobiDB-lite"/>
    </source>
</evidence>
<dbReference type="PANTHER" id="PTHR23198">
    <property type="entry name" value="NUCLEOPORIN"/>
    <property type="match status" value="1"/>
</dbReference>
<reference evidence="2 3" key="1">
    <citation type="submission" date="2016-10" db="EMBL/GenBank/DDBJ databases">
        <title>Draft genome sequence of Coniochaeta ligniaria NRRL30616, a lignocellulolytic fungus for bioabatement of inhibitors in plant biomass hydrolysates.</title>
        <authorList>
            <consortium name="DOE Joint Genome Institute"/>
            <person name="Jimenez D.J."/>
            <person name="Hector R.E."/>
            <person name="Riley R."/>
            <person name="Sun H."/>
            <person name="Grigoriev I.V."/>
            <person name="Van Elsas J.D."/>
            <person name="Nichols N.N."/>
        </authorList>
    </citation>
    <scope>NUCLEOTIDE SEQUENCE [LARGE SCALE GENOMIC DNA]</scope>
    <source>
        <strain evidence="2 3">NRRL 30616</strain>
    </source>
</reference>
<protein>
    <submittedName>
        <fullName evidence="2">Uncharacterized protein</fullName>
    </submittedName>
</protein>
<dbReference type="InParanoid" id="A0A1J7K334"/>
<dbReference type="GO" id="GO:0034398">
    <property type="term" value="P:telomere tethering at nuclear periphery"/>
    <property type="evidence" value="ECO:0007669"/>
    <property type="project" value="TreeGrafter"/>
</dbReference>
<dbReference type="GO" id="GO:0006606">
    <property type="term" value="P:protein import into nucleus"/>
    <property type="evidence" value="ECO:0007669"/>
    <property type="project" value="TreeGrafter"/>
</dbReference>
<organism evidence="2 3">
    <name type="scientific">Coniochaeta ligniaria NRRL 30616</name>
    <dbReference type="NCBI Taxonomy" id="1408157"/>
    <lineage>
        <taxon>Eukaryota</taxon>
        <taxon>Fungi</taxon>
        <taxon>Dikarya</taxon>
        <taxon>Ascomycota</taxon>
        <taxon>Pezizomycotina</taxon>
        <taxon>Sordariomycetes</taxon>
        <taxon>Sordariomycetidae</taxon>
        <taxon>Coniochaetales</taxon>
        <taxon>Coniochaetaceae</taxon>
        <taxon>Coniochaeta</taxon>
    </lineage>
</organism>
<accession>A0A1J7K334</accession>
<dbReference type="Proteomes" id="UP000182658">
    <property type="component" value="Unassembled WGS sequence"/>
</dbReference>
<dbReference type="PANTHER" id="PTHR23198:SF6">
    <property type="entry name" value="NUCLEAR PORE COMPLEX PROTEIN NUP98-NUP96"/>
    <property type="match status" value="1"/>
</dbReference>
<feature type="compositionally biased region" description="Gly residues" evidence="1">
    <location>
        <begin position="10"/>
        <end position="19"/>
    </location>
</feature>
<dbReference type="GO" id="GO:0044614">
    <property type="term" value="C:nuclear pore cytoplasmic filaments"/>
    <property type="evidence" value="ECO:0007669"/>
    <property type="project" value="TreeGrafter"/>
</dbReference>
<dbReference type="EMBL" id="KV875093">
    <property type="protein sequence ID" value="OIW34578.1"/>
    <property type="molecule type" value="Genomic_DNA"/>
</dbReference>
<dbReference type="GO" id="GO:0006405">
    <property type="term" value="P:RNA export from nucleus"/>
    <property type="evidence" value="ECO:0007669"/>
    <property type="project" value="TreeGrafter"/>
</dbReference>
<dbReference type="GO" id="GO:0017056">
    <property type="term" value="F:structural constituent of nuclear pore"/>
    <property type="evidence" value="ECO:0007669"/>
    <property type="project" value="TreeGrafter"/>
</dbReference>
<dbReference type="InterPro" id="IPR037665">
    <property type="entry name" value="Nucleoporin_S59-like"/>
</dbReference>
<sequence length="536" mass="57583">MPGEDSLFGRGNGDFGGGSDVPNNQEIGQGQDCPGTNLDRFPPVIEKEANNPFGENVYHNILFVDGYKKWSGEELRVADYDKGRRYGQSTVPNAVGAGFGGTRTPFAVPSQAATNATTLFGTNPPASSILSIASTGNGLFAGPGQAATNASTLFGTNPPASSILSIASTGNGLFAGPGQAATNAAATFGTNSPASSTWSTASTCKASGSSPSKPANTAGGLSPTESIGAFDAAKVPGANSQGPWKAGQEIVENEKEWLRQVTRIERTLNCSLTNVSCLVFRNRYFGTHSIAVKCSSDDDTYVFPQEVLMRNFQYFRTTLKKEDTSPDNNPPEGVHNVHLENITTVAFARVVRWTQTDPRNREDAANPAGDYSIDGLLDEMIAAHHLGLDSIEEFEAHTSCLLATILLKDRRKLSSTHINIVESHEAFGKPSLVMKAFVGAGVRPFLQSTMLSQASALQTRVRPGHKDAVEWLAIIRHCRQLRADNKRYSNMIGKYVARALETASRGISGEVRFHDPLDDDEMKGRRMLGFDVVFSI</sequence>
<feature type="region of interest" description="Disordered" evidence="1">
    <location>
        <begin position="191"/>
        <end position="223"/>
    </location>
</feature>
<evidence type="ECO:0000313" key="2">
    <source>
        <dbReference type="EMBL" id="OIW34578.1"/>
    </source>
</evidence>
<feature type="region of interest" description="Disordered" evidence="1">
    <location>
        <begin position="1"/>
        <end position="47"/>
    </location>
</feature>
<keyword evidence="3" id="KW-1185">Reference proteome</keyword>
<dbReference type="AlphaFoldDB" id="A0A1J7K334"/>
<name>A0A1J7K334_9PEZI</name>
<dbReference type="OrthoDB" id="185618at2759"/>
<feature type="compositionally biased region" description="Low complexity" evidence="1">
    <location>
        <begin position="191"/>
        <end position="207"/>
    </location>
</feature>
<proteinExistence type="predicted"/>
<dbReference type="GO" id="GO:0008139">
    <property type="term" value="F:nuclear localization sequence binding"/>
    <property type="evidence" value="ECO:0007669"/>
    <property type="project" value="TreeGrafter"/>
</dbReference>
<dbReference type="GO" id="GO:0000973">
    <property type="term" value="P:post-transcriptional tethering of RNA polymerase II gene DNA at nuclear periphery"/>
    <property type="evidence" value="ECO:0007669"/>
    <property type="project" value="TreeGrafter"/>
</dbReference>